<feature type="domain" description="Protein kinase" evidence="1">
    <location>
        <begin position="5"/>
        <end position="276"/>
    </location>
</feature>
<dbReference type="PANTHER" id="PTHR44167:SF18">
    <property type="entry name" value="PROTEIN KINASE DOMAIN-CONTAINING PROTEIN"/>
    <property type="match status" value="1"/>
</dbReference>
<dbReference type="AlphaFoldDB" id="W3XDP0"/>
<dbReference type="InterPro" id="IPR011009">
    <property type="entry name" value="Kinase-like_dom_sf"/>
</dbReference>
<evidence type="ECO:0000313" key="3">
    <source>
        <dbReference type="Proteomes" id="UP000030651"/>
    </source>
</evidence>
<reference evidence="3" key="1">
    <citation type="journal article" date="2015" name="BMC Genomics">
        <title>Genomic and transcriptomic analysis of the endophytic fungus Pestalotiopsis fici reveals its lifestyle and high potential for synthesis of natural products.</title>
        <authorList>
            <person name="Wang X."/>
            <person name="Zhang X."/>
            <person name="Liu L."/>
            <person name="Xiang M."/>
            <person name="Wang W."/>
            <person name="Sun X."/>
            <person name="Che Y."/>
            <person name="Guo L."/>
            <person name="Liu G."/>
            <person name="Guo L."/>
            <person name="Wang C."/>
            <person name="Yin W.B."/>
            <person name="Stadler M."/>
            <person name="Zhang X."/>
            <person name="Liu X."/>
        </authorList>
    </citation>
    <scope>NUCLEOTIDE SEQUENCE [LARGE SCALE GENOMIC DNA]</scope>
    <source>
        <strain evidence="3">W106-1 / CGMCC3.15140</strain>
    </source>
</reference>
<sequence length="276" mass="31287">MHSHNQQERSFSKASSEVVRSFMARTYHSDINLHQIGDEKFVTKTSRHHSEGDSRARQGFRNEVIALKVANEHNHIAKILAFDHWHMSMRLRLEAGKSLNEWADAANISILSTAECGMICKQMSSALAYLHALPIIHDDVKPDNIMWCRDLQHAVLIDFDAAIVMLPTNFNTSGTPNYAPPEYLLEYKSEKGDIWALGITMLFAFGYVPLPNGDWILPHALARESGPYEKMTEWLAQVEALRAGLIKANPLLAEMLNSDPDRRVNSRELSQRLELP</sequence>
<keyword evidence="3" id="KW-1185">Reference proteome</keyword>
<protein>
    <recommendedName>
        <fullName evidence="1">Protein kinase domain-containing protein</fullName>
    </recommendedName>
</protein>
<dbReference type="GO" id="GO:0004674">
    <property type="term" value="F:protein serine/threonine kinase activity"/>
    <property type="evidence" value="ECO:0007669"/>
    <property type="project" value="TreeGrafter"/>
</dbReference>
<dbReference type="InterPro" id="IPR000719">
    <property type="entry name" value="Prot_kinase_dom"/>
</dbReference>
<dbReference type="RefSeq" id="XP_007831944.1">
    <property type="nucleotide sequence ID" value="XM_007833753.1"/>
</dbReference>
<organism evidence="2 3">
    <name type="scientific">Pestalotiopsis fici (strain W106-1 / CGMCC3.15140)</name>
    <dbReference type="NCBI Taxonomy" id="1229662"/>
    <lineage>
        <taxon>Eukaryota</taxon>
        <taxon>Fungi</taxon>
        <taxon>Dikarya</taxon>
        <taxon>Ascomycota</taxon>
        <taxon>Pezizomycotina</taxon>
        <taxon>Sordariomycetes</taxon>
        <taxon>Xylariomycetidae</taxon>
        <taxon>Amphisphaeriales</taxon>
        <taxon>Sporocadaceae</taxon>
        <taxon>Pestalotiopsis</taxon>
    </lineage>
</organism>
<dbReference type="GeneID" id="19270185"/>
<dbReference type="PANTHER" id="PTHR44167">
    <property type="entry name" value="OVARIAN-SPECIFIC SERINE/THREONINE-PROTEIN KINASE LOK-RELATED"/>
    <property type="match status" value="1"/>
</dbReference>
<dbReference type="eggNOG" id="KOG0032">
    <property type="taxonomic scope" value="Eukaryota"/>
</dbReference>
<dbReference type="GO" id="GO:0005737">
    <property type="term" value="C:cytoplasm"/>
    <property type="evidence" value="ECO:0007669"/>
    <property type="project" value="TreeGrafter"/>
</dbReference>
<dbReference type="Proteomes" id="UP000030651">
    <property type="component" value="Unassembled WGS sequence"/>
</dbReference>
<dbReference type="Gene3D" id="1.10.510.10">
    <property type="entry name" value="Transferase(Phosphotransferase) domain 1"/>
    <property type="match status" value="1"/>
</dbReference>
<evidence type="ECO:0000259" key="1">
    <source>
        <dbReference type="PROSITE" id="PS50011"/>
    </source>
</evidence>
<dbReference type="PROSITE" id="PS50011">
    <property type="entry name" value="PROTEIN_KINASE_DOM"/>
    <property type="match status" value="1"/>
</dbReference>
<dbReference type="OrthoDB" id="1668230at2759"/>
<evidence type="ECO:0000313" key="2">
    <source>
        <dbReference type="EMBL" id="ETS83296.1"/>
    </source>
</evidence>
<gene>
    <name evidence="2" type="ORF">PFICI_05172</name>
</gene>
<dbReference type="HOGENOM" id="CLU_1034469_0_0_1"/>
<dbReference type="GO" id="GO:0005634">
    <property type="term" value="C:nucleus"/>
    <property type="evidence" value="ECO:0007669"/>
    <property type="project" value="TreeGrafter"/>
</dbReference>
<dbReference type="EMBL" id="KI912111">
    <property type="protein sequence ID" value="ETS83296.1"/>
    <property type="molecule type" value="Genomic_DNA"/>
</dbReference>
<dbReference type="SUPFAM" id="SSF56112">
    <property type="entry name" value="Protein kinase-like (PK-like)"/>
    <property type="match status" value="1"/>
</dbReference>
<dbReference type="InParanoid" id="W3XDP0"/>
<name>W3XDP0_PESFW</name>
<dbReference type="Pfam" id="PF00069">
    <property type="entry name" value="Pkinase"/>
    <property type="match status" value="1"/>
</dbReference>
<dbReference type="SMART" id="SM00220">
    <property type="entry name" value="S_TKc"/>
    <property type="match status" value="1"/>
</dbReference>
<accession>W3XDP0</accession>
<dbReference type="KEGG" id="pfy:PFICI_05172"/>
<dbReference type="GO" id="GO:0005524">
    <property type="term" value="F:ATP binding"/>
    <property type="evidence" value="ECO:0007669"/>
    <property type="project" value="InterPro"/>
</dbReference>
<dbReference type="OMA" id="KEEMETW"/>
<dbReference type="GO" id="GO:0044773">
    <property type="term" value="P:mitotic DNA damage checkpoint signaling"/>
    <property type="evidence" value="ECO:0007669"/>
    <property type="project" value="TreeGrafter"/>
</dbReference>
<proteinExistence type="predicted"/>